<evidence type="ECO:0000313" key="4">
    <source>
        <dbReference type="Proteomes" id="UP000664800"/>
    </source>
</evidence>
<dbReference type="PANTHER" id="PTHR35024">
    <property type="entry name" value="HYPOTHETICAL CYTOSOLIC PROTEIN"/>
    <property type="match status" value="1"/>
</dbReference>
<accession>A0A8I1MWE9</accession>
<organism evidence="3 4">
    <name type="scientific">Thiomonas arsenitoxydans (strain DSM 22701 / CIP 110005 / 3As)</name>
    <dbReference type="NCBI Taxonomy" id="426114"/>
    <lineage>
        <taxon>Bacteria</taxon>
        <taxon>Pseudomonadati</taxon>
        <taxon>Pseudomonadota</taxon>
        <taxon>Betaproteobacteria</taxon>
        <taxon>Burkholderiales</taxon>
        <taxon>Thiomonas</taxon>
    </lineage>
</organism>
<evidence type="ECO:0000256" key="1">
    <source>
        <dbReference type="ARBA" id="ARBA00044755"/>
    </source>
</evidence>
<dbReference type="AlphaFoldDB" id="A0A8I1MWE9"/>
<evidence type="ECO:0000256" key="2">
    <source>
        <dbReference type="SAM" id="MobiDB-lite"/>
    </source>
</evidence>
<reference evidence="3" key="1">
    <citation type="submission" date="2021-02" db="EMBL/GenBank/DDBJ databases">
        <title>Thiocyanate and organic carbon inputs drive convergent selection for specific autotrophic Afipia and Thiobacillus strains within complex microbiomes.</title>
        <authorList>
            <person name="Huddy R.J."/>
            <person name="Sachdeva R."/>
            <person name="Kadzinga F."/>
            <person name="Kantor R.S."/>
            <person name="Harrison S.T.L."/>
            <person name="Banfield J.F."/>
        </authorList>
    </citation>
    <scope>NUCLEOTIDE SEQUENCE</scope>
    <source>
        <strain evidence="3">SCN18_13_7_16_R3_B_64_19</strain>
    </source>
</reference>
<dbReference type="PANTHER" id="PTHR35024:SF4">
    <property type="entry name" value="POLYMER-FORMING CYTOSKELETAL PROTEIN"/>
    <property type="match status" value="1"/>
</dbReference>
<dbReference type="RefSeq" id="WP_276728557.1">
    <property type="nucleotide sequence ID" value="NZ_JAFKMR010000012.1"/>
</dbReference>
<evidence type="ECO:0000313" key="3">
    <source>
        <dbReference type="EMBL" id="MBN8743599.1"/>
    </source>
</evidence>
<protein>
    <submittedName>
        <fullName evidence="3">Polymer-forming cytoskeletal protein</fullName>
    </submittedName>
</protein>
<comment type="caution">
    <text evidence="3">The sequence shown here is derived from an EMBL/GenBank/DDBJ whole genome shotgun (WGS) entry which is preliminary data.</text>
</comment>
<dbReference type="Pfam" id="PF04519">
    <property type="entry name" value="Bactofilin"/>
    <property type="match status" value="1"/>
</dbReference>
<dbReference type="EMBL" id="JAFKMR010000012">
    <property type="protein sequence ID" value="MBN8743599.1"/>
    <property type="molecule type" value="Genomic_DNA"/>
</dbReference>
<name>A0A8I1MWE9_THIA3</name>
<comment type="similarity">
    <text evidence="1">Belongs to the bactofilin family.</text>
</comment>
<gene>
    <name evidence="3" type="ORF">J0I24_04745</name>
</gene>
<proteinExistence type="inferred from homology"/>
<feature type="region of interest" description="Disordered" evidence="2">
    <location>
        <begin position="136"/>
        <end position="165"/>
    </location>
</feature>
<dbReference type="Proteomes" id="UP000664800">
    <property type="component" value="Unassembled WGS sequence"/>
</dbReference>
<sequence>MFKPKTPKTTDVWSKESAAASAATAAVTPSALTYIGAGSEVHGDLRAAGNLRVDGTIFGTVQVDGDLEVSTTGAIEGKQVSARSVLVHGRIKAKVHATEQLRIHGQGQVEGDVTAQSLDIEAGAHFTGYSRTGMTQEPEVLQLDHEAQVPEPNQAQGDPDIRSAV</sequence>
<dbReference type="InterPro" id="IPR007607">
    <property type="entry name" value="BacA/B"/>
</dbReference>